<dbReference type="Gene3D" id="3.40.50.720">
    <property type="entry name" value="NAD(P)-binding Rossmann-like Domain"/>
    <property type="match status" value="2"/>
</dbReference>
<dbReference type="HOGENOM" id="CLU_010194_44_8_1"/>
<dbReference type="InParanoid" id="H3D024"/>
<organism evidence="2 3">
    <name type="scientific">Tetraodon nigroviridis</name>
    <name type="common">Spotted green pufferfish</name>
    <name type="synonym">Chelonodon nigroviridis</name>
    <dbReference type="NCBI Taxonomy" id="99883"/>
    <lineage>
        <taxon>Eukaryota</taxon>
        <taxon>Metazoa</taxon>
        <taxon>Chordata</taxon>
        <taxon>Craniata</taxon>
        <taxon>Vertebrata</taxon>
        <taxon>Euteleostomi</taxon>
        <taxon>Actinopterygii</taxon>
        <taxon>Neopterygii</taxon>
        <taxon>Teleostei</taxon>
        <taxon>Neoteleostei</taxon>
        <taxon>Acanthomorphata</taxon>
        <taxon>Eupercaria</taxon>
        <taxon>Tetraodontiformes</taxon>
        <taxon>Tetradontoidea</taxon>
        <taxon>Tetraodontidae</taxon>
        <taxon>Tetraodon</taxon>
    </lineage>
</organism>
<keyword evidence="1" id="KW-0472">Membrane</keyword>
<dbReference type="AlphaFoldDB" id="H3D024"/>
<dbReference type="Ensembl" id="ENSTNIT00000014055.1">
    <property type="protein sequence ID" value="ENSTNIP00000013860.1"/>
    <property type="gene ID" value="ENSTNIG00000010930.1"/>
</dbReference>
<dbReference type="SUPFAM" id="SSF51735">
    <property type="entry name" value="NAD(P)-binding Rossmann-fold domains"/>
    <property type="match status" value="1"/>
</dbReference>
<evidence type="ECO:0000313" key="2">
    <source>
        <dbReference type="Ensembl" id="ENSTNIP00000013860.1"/>
    </source>
</evidence>
<dbReference type="PANTHER" id="PTHR44656:SF5">
    <property type="entry name" value="DEHYDROGENASE_REDUCTASE SDR FAMILY MEMBER 12"/>
    <property type="match status" value="1"/>
</dbReference>
<evidence type="ECO:0000313" key="3">
    <source>
        <dbReference type="Proteomes" id="UP000007303"/>
    </source>
</evidence>
<reference evidence="2" key="2">
    <citation type="submission" date="2025-08" db="UniProtKB">
        <authorList>
            <consortium name="Ensembl"/>
        </authorList>
    </citation>
    <scope>IDENTIFICATION</scope>
</reference>
<reference evidence="3" key="1">
    <citation type="journal article" date="2004" name="Nature">
        <title>Genome duplication in the teleost fish Tetraodon nigroviridis reveals the early vertebrate proto-karyotype.</title>
        <authorList>
            <person name="Jaillon O."/>
            <person name="Aury J.-M."/>
            <person name="Brunet F."/>
            <person name="Petit J.-L."/>
            <person name="Stange-Thomann N."/>
            <person name="Mauceli E."/>
            <person name="Bouneau L."/>
            <person name="Fischer C."/>
            <person name="Ozouf-Costaz C."/>
            <person name="Bernot A."/>
            <person name="Nicaud S."/>
            <person name="Jaffe D."/>
            <person name="Fisher S."/>
            <person name="Lutfalla G."/>
            <person name="Dossat C."/>
            <person name="Segurens B."/>
            <person name="Dasilva C."/>
            <person name="Salanoubat M."/>
            <person name="Levy M."/>
            <person name="Boudet N."/>
            <person name="Castellano S."/>
            <person name="Anthouard V."/>
            <person name="Jubin C."/>
            <person name="Castelli V."/>
            <person name="Katinka M."/>
            <person name="Vacherie B."/>
            <person name="Biemont C."/>
            <person name="Skalli Z."/>
            <person name="Cattolico L."/>
            <person name="Poulain J."/>
            <person name="De Berardinis V."/>
            <person name="Cruaud C."/>
            <person name="Duprat S."/>
            <person name="Brottier P."/>
            <person name="Coutanceau J.-P."/>
            <person name="Gouzy J."/>
            <person name="Parra G."/>
            <person name="Lardier G."/>
            <person name="Chapple C."/>
            <person name="McKernan K.J."/>
            <person name="McEwan P."/>
            <person name="Bosak S."/>
            <person name="Kellis M."/>
            <person name="Volff J.-N."/>
            <person name="Guigo R."/>
            <person name="Zody M.C."/>
            <person name="Mesirov J."/>
            <person name="Lindblad-Toh K."/>
            <person name="Birren B."/>
            <person name="Nusbaum C."/>
            <person name="Kahn D."/>
            <person name="Robinson-Rechavi M."/>
            <person name="Laudet V."/>
            <person name="Schachter V."/>
            <person name="Quetier F."/>
            <person name="Saurin W."/>
            <person name="Scarpelli C."/>
            <person name="Wincker P."/>
            <person name="Lander E.S."/>
            <person name="Weissenbach J."/>
            <person name="Roest Crollius H."/>
        </authorList>
    </citation>
    <scope>NUCLEOTIDE SEQUENCE [LARGE SCALE GENOMIC DNA]</scope>
</reference>
<reference evidence="2" key="3">
    <citation type="submission" date="2025-09" db="UniProtKB">
        <authorList>
            <consortium name="Ensembl"/>
        </authorList>
    </citation>
    <scope>IDENTIFICATION</scope>
</reference>
<dbReference type="STRING" id="99883.ENSTNIP00000013860"/>
<keyword evidence="3" id="KW-1185">Reference proteome</keyword>
<proteinExistence type="predicted"/>
<dbReference type="InterPro" id="IPR036291">
    <property type="entry name" value="NAD(P)-bd_dom_sf"/>
</dbReference>
<dbReference type="InterPro" id="IPR052992">
    <property type="entry name" value="SDR_member_12"/>
</dbReference>
<keyword evidence="1" id="KW-0812">Transmembrane</keyword>
<name>H3D024_TETNG</name>
<dbReference type="Pfam" id="PF00106">
    <property type="entry name" value="adh_short"/>
    <property type="match status" value="1"/>
</dbReference>
<dbReference type="PANTHER" id="PTHR44656">
    <property type="entry name" value="DEHYDROGENASE/REDUCTASE SDR FAMILY MEMBER 12"/>
    <property type="match status" value="1"/>
</dbReference>
<sequence length="282" mass="31492">MSFYRNTVWFVKGLQEYTKSGYEAAAKHFCPSDLDVSVSGRSFLITGCNSGIGKAAAQEIAIRGGTVHMVCRNKERAEAARDEIVERSKNQNVHVHILDISRISAQLLFVVVLYFYFHLILSWKMYMSGGVSSQVTVSSGGMLTQKLNVDDLQFEKGTFDGTMAYAQNKRQQVILTEAWGSQHKEVHFSCMHPGWADTPAVKTSMPSFHQKMQTKLRTEAMGADTIVWLAVSAAAIKQPSGLFFQDRKAVSTHLPLASTRSTPQEKEKLLSMLEEFALKFKP</sequence>
<protein>
    <submittedName>
        <fullName evidence="2">Dehydrogenase/reductase (SDR family) member 12</fullName>
    </submittedName>
</protein>
<dbReference type="OMA" id="TYIMTTA"/>
<dbReference type="Proteomes" id="UP000007303">
    <property type="component" value="Unassembled WGS sequence"/>
</dbReference>
<feature type="transmembrane region" description="Helical" evidence="1">
    <location>
        <begin position="107"/>
        <end position="126"/>
    </location>
</feature>
<accession>H3D024</accession>
<keyword evidence="1" id="KW-1133">Transmembrane helix</keyword>
<dbReference type="GeneTree" id="ENSGT00940000163978"/>
<dbReference type="InterPro" id="IPR002347">
    <property type="entry name" value="SDR_fam"/>
</dbReference>
<evidence type="ECO:0000256" key="1">
    <source>
        <dbReference type="SAM" id="Phobius"/>
    </source>
</evidence>